<feature type="compositionally biased region" description="Low complexity" evidence="1">
    <location>
        <begin position="206"/>
        <end position="238"/>
    </location>
</feature>
<feature type="signal peptide" evidence="3">
    <location>
        <begin position="1"/>
        <end position="30"/>
    </location>
</feature>
<dbReference type="SUPFAM" id="SSF48452">
    <property type="entry name" value="TPR-like"/>
    <property type="match status" value="1"/>
</dbReference>
<organism evidence="4 5">
    <name type="scientific">Sorangium atrum</name>
    <dbReference type="NCBI Taxonomy" id="2995308"/>
    <lineage>
        <taxon>Bacteria</taxon>
        <taxon>Pseudomonadati</taxon>
        <taxon>Myxococcota</taxon>
        <taxon>Polyangia</taxon>
        <taxon>Polyangiales</taxon>
        <taxon>Polyangiaceae</taxon>
        <taxon>Sorangium</taxon>
    </lineage>
</organism>
<dbReference type="RefSeq" id="WP_272101738.1">
    <property type="nucleotide sequence ID" value="NZ_JAQNDK010000004.1"/>
</dbReference>
<feature type="chain" id="PRO_5045132434" description="PEGA domain-containing protein" evidence="3">
    <location>
        <begin position="31"/>
        <end position="341"/>
    </location>
</feature>
<dbReference type="InterPro" id="IPR011990">
    <property type="entry name" value="TPR-like_helical_dom_sf"/>
</dbReference>
<reference evidence="4 5" key="1">
    <citation type="submission" date="2023-01" db="EMBL/GenBank/DDBJ databases">
        <title>Minimal conservation of predation-associated metabolite biosynthetic gene clusters underscores biosynthetic potential of Myxococcota including descriptions for ten novel species: Archangium lansinium sp. nov., Myxococcus landrumus sp. nov., Nannocystis bai.</title>
        <authorList>
            <person name="Ahearne A."/>
            <person name="Stevens C."/>
            <person name="Dowd S."/>
        </authorList>
    </citation>
    <scope>NUCLEOTIDE SEQUENCE [LARGE SCALE GENOMIC DNA]</scope>
    <source>
        <strain evidence="4 5">WIWO2</strain>
    </source>
</reference>
<evidence type="ECO:0000313" key="5">
    <source>
        <dbReference type="Proteomes" id="UP001217485"/>
    </source>
</evidence>
<evidence type="ECO:0000256" key="2">
    <source>
        <dbReference type="SAM" id="Phobius"/>
    </source>
</evidence>
<name>A0ABT5CAY7_9BACT</name>
<evidence type="ECO:0000256" key="3">
    <source>
        <dbReference type="SAM" id="SignalP"/>
    </source>
</evidence>
<sequence length="341" mass="34725">MTPRRTRALSGVLALLVAAAMLGAPAPAAAQSAADVAVAREIFIEASELARQGRWEQARERYERSLAIKRAPITLYSLGVAQQQTGQLVEALENFRAFLVEPSAQATKGYEKLARQAIQELERKVAALELRLSPGDAAGLEVKIDGVVVPAAALDRPRPVNPGDHTVTASAPGYREAERSVAAAPGSRAVVVLSLEREVVPPAAPAGPRVSSTSAPASAPASGAPARPVLRGAPPSSAPDAAQSHVVPIVLLAGGLTTAAAGAAIGLLGVASASDAPTRDGDAADAARAQALAGDIVVGAGLLAAGVGVLVMIFDRDPAGAPRKQPPPRAALDPFRLTVRF</sequence>
<proteinExistence type="predicted"/>
<dbReference type="Proteomes" id="UP001217485">
    <property type="component" value="Unassembled WGS sequence"/>
</dbReference>
<feature type="transmembrane region" description="Helical" evidence="2">
    <location>
        <begin position="246"/>
        <end position="271"/>
    </location>
</feature>
<keyword evidence="2" id="KW-1133">Transmembrane helix</keyword>
<accession>A0ABT5CAY7</accession>
<protein>
    <recommendedName>
        <fullName evidence="6">PEGA domain-containing protein</fullName>
    </recommendedName>
</protein>
<keyword evidence="2" id="KW-0812">Transmembrane</keyword>
<dbReference type="EMBL" id="JAQNDK010000004">
    <property type="protein sequence ID" value="MDC0683604.1"/>
    <property type="molecule type" value="Genomic_DNA"/>
</dbReference>
<keyword evidence="5" id="KW-1185">Reference proteome</keyword>
<feature type="region of interest" description="Disordered" evidence="1">
    <location>
        <begin position="202"/>
        <end position="238"/>
    </location>
</feature>
<evidence type="ECO:0000256" key="1">
    <source>
        <dbReference type="SAM" id="MobiDB-lite"/>
    </source>
</evidence>
<evidence type="ECO:0008006" key="6">
    <source>
        <dbReference type="Google" id="ProtNLM"/>
    </source>
</evidence>
<keyword evidence="3" id="KW-0732">Signal</keyword>
<comment type="caution">
    <text evidence="4">The sequence shown here is derived from an EMBL/GenBank/DDBJ whole genome shotgun (WGS) entry which is preliminary data.</text>
</comment>
<gene>
    <name evidence="4" type="ORF">POL72_38095</name>
</gene>
<evidence type="ECO:0000313" key="4">
    <source>
        <dbReference type="EMBL" id="MDC0683604.1"/>
    </source>
</evidence>
<feature type="transmembrane region" description="Helical" evidence="2">
    <location>
        <begin position="292"/>
        <end position="314"/>
    </location>
</feature>
<dbReference type="Gene3D" id="1.25.40.10">
    <property type="entry name" value="Tetratricopeptide repeat domain"/>
    <property type="match status" value="1"/>
</dbReference>
<keyword evidence="2" id="KW-0472">Membrane</keyword>